<name>A0ABU3WZB9_9EURY</name>
<evidence type="ECO:0000313" key="1">
    <source>
        <dbReference type="EMBL" id="MDV2481153.1"/>
    </source>
</evidence>
<evidence type="ECO:0008006" key="3">
    <source>
        <dbReference type="Google" id="ProtNLM"/>
    </source>
</evidence>
<evidence type="ECO:0000313" key="2">
    <source>
        <dbReference type="Proteomes" id="UP001281203"/>
    </source>
</evidence>
<dbReference type="RefSeq" id="WP_317064150.1">
    <property type="nucleotide sequence ID" value="NZ_WBKO01000001.1"/>
</dbReference>
<keyword evidence="2" id="KW-1185">Reference proteome</keyword>
<dbReference type="Gene3D" id="3.40.50.300">
    <property type="entry name" value="P-loop containing nucleotide triphosphate hydrolases"/>
    <property type="match status" value="1"/>
</dbReference>
<reference evidence="1 2" key="1">
    <citation type="submission" date="2019-10" db="EMBL/GenBank/DDBJ databases">
        <title>Isolation and characterization of Methanoculleus sp. Wushi-C6 from a hot spring well.</title>
        <authorList>
            <person name="Chen S.-C."/>
            <person name="Lan Z.-H."/>
            <person name="You Y.-T."/>
            <person name="Lai M.-C."/>
        </authorList>
    </citation>
    <scope>NUCLEOTIDE SEQUENCE [LARGE SCALE GENOMIC DNA]</scope>
    <source>
        <strain evidence="1 2">Wushi-C6</strain>
    </source>
</reference>
<protein>
    <recommendedName>
        <fullName evidence="3">ATP-binding protein</fullName>
    </recommendedName>
</protein>
<comment type="caution">
    <text evidence="1">The sequence shown here is derived from an EMBL/GenBank/DDBJ whole genome shotgun (WGS) entry which is preliminary data.</text>
</comment>
<accession>A0ABU3WZB9</accession>
<dbReference type="Proteomes" id="UP001281203">
    <property type="component" value="Unassembled WGS sequence"/>
</dbReference>
<dbReference type="InterPro" id="IPR027417">
    <property type="entry name" value="P-loop_NTPase"/>
</dbReference>
<organism evidence="1 2">
    <name type="scientific">Methanoculleus caldifontis</name>
    <dbReference type="NCBI Taxonomy" id="2651577"/>
    <lineage>
        <taxon>Archaea</taxon>
        <taxon>Methanobacteriati</taxon>
        <taxon>Methanobacteriota</taxon>
        <taxon>Stenosarchaea group</taxon>
        <taxon>Methanomicrobia</taxon>
        <taxon>Methanomicrobiales</taxon>
        <taxon>Methanomicrobiaceae</taxon>
        <taxon>Methanoculleus</taxon>
    </lineage>
</organism>
<dbReference type="EMBL" id="WBKO01000001">
    <property type="protein sequence ID" value="MDV2481153.1"/>
    <property type="molecule type" value="Genomic_DNA"/>
</dbReference>
<dbReference type="SUPFAM" id="SSF52540">
    <property type="entry name" value="P-loop containing nucleoside triphosphate hydrolases"/>
    <property type="match status" value="1"/>
</dbReference>
<proteinExistence type="predicted"/>
<sequence length="416" mass="47043">MRIEDVFTPGGFPLHTYNPRDELELENQLKDYLDTGYKLLSLTGPTKSGKTVLCRKVISKKSGIWVSGGEIREENDFWINIIERLDAFTNVSSEIRSEDNQTLSTSVEGGINAVVAKGSGSLGGSTTSTKGITTIYSRYDTPRNAAIRNLEKQNIPVIIDDFHYIPPEVQTQIIRSLKNPIFEGLRVVLLSVPHRAYDAVKVESEMTGRVQQLKIPLWGTEELIEIAEKGFPLLNVTSPREQNRALADESYGNPQLMQEFCESLCKSNNIRETTPDVTPITFTPSMAGFFKGITDKITSKNDYALLLRGPRQRTDRIKRRFVDGTEGDIYAAVLQALANTGPEMETRYEQIRTQLRSVLDENIPQLHEVSRVLAQMELISSHSEGKPRLIEWDKDSTTLYILDPYFAFFLRWSVRC</sequence>
<gene>
    <name evidence="1" type="ORF">F8E02_03830</name>
</gene>